<dbReference type="Proteomes" id="UP000292958">
    <property type="component" value="Unassembled WGS sequence"/>
</dbReference>
<comment type="caution">
    <text evidence="2">The sequence shown here is derived from an EMBL/GenBank/DDBJ whole genome shotgun (WGS) entry which is preliminary data.</text>
</comment>
<evidence type="ECO:0000259" key="1">
    <source>
        <dbReference type="Pfam" id="PF13590"/>
    </source>
</evidence>
<dbReference type="Gene3D" id="3.30.160.670">
    <property type="match status" value="1"/>
</dbReference>
<dbReference type="AlphaFoldDB" id="A0A4Q7YEF4"/>
<dbReference type="RefSeq" id="WP_130423821.1">
    <property type="nucleotide sequence ID" value="NZ_SHKW01000002.1"/>
</dbReference>
<name>A0A4Q7YEF4_9BACT</name>
<dbReference type="EMBL" id="SHKW01000002">
    <property type="protein sequence ID" value="RZU35520.1"/>
    <property type="molecule type" value="Genomic_DNA"/>
</dbReference>
<organism evidence="2 3">
    <name type="scientific">Edaphobacter modestus</name>
    <dbReference type="NCBI Taxonomy" id="388466"/>
    <lineage>
        <taxon>Bacteria</taxon>
        <taxon>Pseudomonadati</taxon>
        <taxon>Acidobacteriota</taxon>
        <taxon>Terriglobia</taxon>
        <taxon>Terriglobales</taxon>
        <taxon>Acidobacteriaceae</taxon>
        <taxon>Edaphobacter</taxon>
    </lineage>
</organism>
<keyword evidence="3" id="KW-1185">Reference proteome</keyword>
<reference evidence="2 3" key="1">
    <citation type="submission" date="2019-02" db="EMBL/GenBank/DDBJ databases">
        <title>Genomic Encyclopedia of Archaeal and Bacterial Type Strains, Phase II (KMG-II): from individual species to whole genera.</title>
        <authorList>
            <person name="Goeker M."/>
        </authorList>
    </citation>
    <scope>NUCLEOTIDE SEQUENCE [LARGE SCALE GENOMIC DNA]</scope>
    <source>
        <strain evidence="2 3">DSM 18101</strain>
    </source>
</reference>
<gene>
    <name evidence="2" type="ORF">BDD14_5581</name>
</gene>
<evidence type="ECO:0000313" key="3">
    <source>
        <dbReference type="Proteomes" id="UP000292958"/>
    </source>
</evidence>
<dbReference type="Pfam" id="PF13590">
    <property type="entry name" value="DUF4136"/>
    <property type="match status" value="1"/>
</dbReference>
<protein>
    <submittedName>
        <fullName evidence="2">Uncharacterized protein DUF4136</fullName>
    </submittedName>
</protein>
<dbReference type="OrthoDB" id="118102at2"/>
<proteinExistence type="predicted"/>
<feature type="domain" description="DUF4136" evidence="1">
    <location>
        <begin position="26"/>
        <end position="205"/>
    </location>
</feature>
<evidence type="ECO:0000313" key="2">
    <source>
        <dbReference type="EMBL" id="RZU35520.1"/>
    </source>
</evidence>
<dbReference type="InterPro" id="IPR025411">
    <property type="entry name" value="DUF4136"/>
</dbReference>
<accession>A0A4Q7YEF4</accession>
<sequence>MKITKQLILPLVLLFMLAYARGQDIHYNYDRGANFQSYRTYQWVDVQRGPGGPSEADVPTGLPNLPVGPPPMSASNVQDDQLLDQDIRRAVDAQLAEKGLTKVDKGGNLFVGYQANVHEEKSINLSGSGGYGWSGGGPWGGLSSFQGQTSTVPIGTLVVGLYDPARKQLIWRGDASKTVNLKKDPNKNYANLQKAMVKLFKNYPPQPGK</sequence>